<dbReference type="AlphaFoldDB" id="A0AAV7UBX1"/>
<proteinExistence type="predicted"/>
<reference evidence="2" key="1">
    <citation type="journal article" date="2022" name="bioRxiv">
        <title>Sequencing and chromosome-scale assembly of the giantPleurodeles waltlgenome.</title>
        <authorList>
            <person name="Brown T."/>
            <person name="Elewa A."/>
            <person name="Iarovenko S."/>
            <person name="Subramanian E."/>
            <person name="Araus A.J."/>
            <person name="Petzold A."/>
            <person name="Susuki M."/>
            <person name="Suzuki K.-i.T."/>
            <person name="Hayashi T."/>
            <person name="Toyoda A."/>
            <person name="Oliveira C."/>
            <person name="Osipova E."/>
            <person name="Leigh N.D."/>
            <person name="Simon A."/>
            <person name="Yun M.H."/>
        </authorList>
    </citation>
    <scope>NUCLEOTIDE SEQUENCE</scope>
    <source>
        <strain evidence="2">20211129_DDA</strain>
        <tissue evidence="2">Liver</tissue>
    </source>
</reference>
<feature type="region of interest" description="Disordered" evidence="1">
    <location>
        <begin position="61"/>
        <end position="83"/>
    </location>
</feature>
<name>A0AAV7UBX1_PLEWA</name>
<evidence type="ECO:0000313" key="3">
    <source>
        <dbReference type="Proteomes" id="UP001066276"/>
    </source>
</evidence>
<keyword evidence="3" id="KW-1185">Reference proteome</keyword>
<accession>A0AAV7UBX1</accession>
<dbReference type="EMBL" id="JANPWB010000005">
    <property type="protein sequence ID" value="KAJ1186006.1"/>
    <property type="molecule type" value="Genomic_DNA"/>
</dbReference>
<organism evidence="2 3">
    <name type="scientific">Pleurodeles waltl</name>
    <name type="common">Iberian ribbed newt</name>
    <dbReference type="NCBI Taxonomy" id="8319"/>
    <lineage>
        <taxon>Eukaryota</taxon>
        <taxon>Metazoa</taxon>
        <taxon>Chordata</taxon>
        <taxon>Craniata</taxon>
        <taxon>Vertebrata</taxon>
        <taxon>Euteleostomi</taxon>
        <taxon>Amphibia</taxon>
        <taxon>Batrachia</taxon>
        <taxon>Caudata</taxon>
        <taxon>Salamandroidea</taxon>
        <taxon>Salamandridae</taxon>
        <taxon>Pleurodelinae</taxon>
        <taxon>Pleurodeles</taxon>
    </lineage>
</organism>
<evidence type="ECO:0000256" key="1">
    <source>
        <dbReference type="SAM" id="MobiDB-lite"/>
    </source>
</evidence>
<sequence>MAELHECTEDAKNCAQCNNLRLVCLLEALDVPDLAAALEAWFCAWMSAEKLSSSFIIEQAPPAGAASTGRHAALTDNREDPEL</sequence>
<protein>
    <submittedName>
        <fullName evidence="2">Uncharacterized protein</fullName>
    </submittedName>
</protein>
<dbReference type="Proteomes" id="UP001066276">
    <property type="component" value="Chromosome 3_1"/>
</dbReference>
<gene>
    <name evidence="2" type="ORF">NDU88_002791</name>
</gene>
<comment type="caution">
    <text evidence="2">The sequence shown here is derived from an EMBL/GenBank/DDBJ whole genome shotgun (WGS) entry which is preliminary data.</text>
</comment>
<evidence type="ECO:0000313" key="2">
    <source>
        <dbReference type="EMBL" id="KAJ1186006.1"/>
    </source>
</evidence>